<keyword evidence="1" id="KW-0472">Membrane</keyword>
<feature type="domain" description="Sodium symporter small subunit" evidence="2">
    <location>
        <begin position="20"/>
        <end position="98"/>
    </location>
</feature>
<accession>A0A381UYF4</accession>
<proteinExistence type="predicted"/>
<feature type="transmembrane region" description="Helical" evidence="1">
    <location>
        <begin position="65"/>
        <end position="88"/>
    </location>
</feature>
<dbReference type="AlphaFoldDB" id="A0A381UYF4"/>
<gene>
    <name evidence="3" type="ORF">METZ01_LOCUS85848</name>
</gene>
<reference evidence="3" key="1">
    <citation type="submission" date="2018-05" db="EMBL/GenBank/DDBJ databases">
        <authorList>
            <person name="Lanie J.A."/>
            <person name="Ng W.-L."/>
            <person name="Kazmierczak K.M."/>
            <person name="Andrzejewski T.M."/>
            <person name="Davidsen T.M."/>
            <person name="Wayne K.J."/>
            <person name="Tettelin H."/>
            <person name="Glass J.I."/>
            <person name="Rusch D."/>
            <person name="Podicherti R."/>
            <person name="Tsui H.-C.T."/>
            <person name="Winkler M.E."/>
        </authorList>
    </citation>
    <scope>NUCLEOTIDE SEQUENCE</scope>
</reference>
<organism evidence="3">
    <name type="scientific">marine metagenome</name>
    <dbReference type="NCBI Taxonomy" id="408172"/>
    <lineage>
        <taxon>unclassified sequences</taxon>
        <taxon>metagenomes</taxon>
        <taxon>ecological metagenomes</taxon>
    </lineage>
</organism>
<evidence type="ECO:0000256" key="1">
    <source>
        <dbReference type="SAM" id="Phobius"/>
    </source>
</evidence>
<keyword evidence="1" id="KW-0812">Transmembrane</keyword>
<dbReference type="Pfam" id="PF13937">
    <property type="entry name" value="DUF4212"/>
    <property type="match status" value="1"/>
</dbReference>
<name>A0A381UYF4_9ZZZZ</name>
<keyword evidence="1" id="KW-1133">Transmembrane helix</keyword>
<evidence type="ECO:0000259" key="2">
    <source>
        <dbReference type="Pfam" id="PF13937"/>
    </source>
</evidence>
<evidence type="ECO:0000313" key="3">
    <source>
        <dbReference type="EMBL" id="SVA32994.1"/>
    </source>
</evidence>
<sequence>MNTKNNSMRDQGNREAKSAHKRYWRKNLQIMTILLIVWACASLGCGVLFADWLNQFRLPFTGFPLGFWFAQQGSIIVFVLCILTYCLLMNALDRKYQAELQALRNHNGY</sequence>
<dbReference type="NCBIfam" id="TIGR03647">
    <property type="entry name" value="Na_symport_sm"/>
    <property type="match status" value="1"/>
</dbReference>
<dbReference type="EMBL" id="UINC01007379">
    <property type="protein sequence ID" value="SVA32994.1"/>
    <property type="molecule type" value="Genomic_DNA"/>
</dbReference>
<protein>
    <recommendedName>
        <fullName evidence="2">Sodium symporter small subunit domain-containing protein</fullName>
    </recommendedName>
</protein>
<dbReference type="InterPro" id="IPR019886">
    <property type="entry name" value="Na_symporter_ssu"/>
</dbReference>
<feature type="transmembrane region" description="Helical" evidence="1">
    <location>
        <begin position="30"/>
        <end position="53"/>
    </location>
</feature>